<dbReference type="Proteomes" id="UP001243989">
    <property type="component" value="Unassembled WGS sequence"/>
</dbReference>
<evidence type="ECO:0000313" key="2">
    <source>
        <dbReference type="Proteomes" id="UP001243989"/>
    </source>
</evidence>
<reference evidence="1" key="1">
    <citation type="submission" date="2021-06" db="EMBL/GenBank/DDBJ databases">
        <title>Comparative genomics, transcriptomics and evolutionary studies reveal genomic signatures of adaptation to plant cell wall in hemibiotrophic fungi.</title>
        <authorList>
            <consortium name="DOE Joint Genome Institute"/>
            <person name="Baroncelli R."/>
            <person name="Diaz J.F."/>
            <person name="Benocci T."/>
            <person name="Peng M."/>
            <person name="Battaglia E."/>
            <person name="Haridas S."/>
            <person name="Andreopoulos W."/>
            <person name="Labutti K."/>
            <person name="Pangilinan J."/>
            <person name="Floch G.L."/>
            <person name="Makela M.R."/>
            <person name="Henrissat B."/>
            <person name="Grigoriev I.V."/>
            <person name="Crouch J.A."/>
            <person name="De Vries R.P."/>
            <person name="Sukno S.A."/>
            <person name="Thon M.R."/>
        </authorList>
    </citation>
    <scope>NUCLEOTIDE SEQUENCE</scope>
    <source>
        <strain evidence="1">CBS 102054</strain>
    </source>
</reference>
<dbReference type="EMBL" id="JAHMHQ010000026">
    <property type="protein sequence ID" value="KAK1623899.1"/>
    <property type="molecule type" value="Genomic_DNA"/>
</dbReference>
<sequence length="198" mass="21735">MDKMIKMEAQIPLCCRPHSRSRSRSRLPKVRRARDMNSACVTVVCVHRPNYAPHVRNSSLHSGPARQLLSGFLPDSILIPPGETHLVLGTIERSSRPYTQISSVGVLYIRSARPRSPAGGRTGAKSIVGLEGGKRLRRGGIEPPAPRRCLMATENFTTKPSTLTMIGFGCEAEDPLVLKLDYWRCGWPRCGEAGECGS</sequence>
<proteinExistence type="predicted"/>
<dbReference type="RefSeq" id="XP_060439894.1">
    <property type="nucleotide sequence ID" value="XM_060581515.1"/>
</dbReference>
<gene>
    <name evidence="1" type="ORF">BDP81DRAFT_113982</name>
</gene>
<dbReference type="GeneID" id="85466377"/>
<accession>A0AAI9ZG19</accession>
<protein>
    <submittedName>
        <fullName evidence="1">Uncharacterized protein</fullName>
    </submittedName>
</protein>
<evidence type="ECO:0000313" key="1">
    <source>
        <dbReference type="EMBL" id="KAK1623899.1"/>
    </source>
</evidence>
<keyword evidence="2" id="KW-1185">Reference proteome</keyword>
<dbReference type="AlphaFoldDB" id="A0AAI9ZG19"/>
<comment type="caution">
    <text evidence="1">The sequence shown here is derived from an EMBL/GenBank/DDBJ whole genome shotgun (WGS) entry which is preliminary data.</text>
</comment>
<organism evidence="1 2">
    <name type="scientific">Colletotrichum phormii</name>
    <dbReference type="NCBI Taxonomy" id="359342"/>
    <lineage>
        <taxon>Eukaryota</taxon>
        <taxon>Fungi</taxon>
        <taxon>Dikarya</taxon>
        <taxon>Ascomycota</taxon>
        <taxon>Pezizomycotina</taxon>
        <taxon>Sordariomycetes</taxon>
        <taxon>Hypocreomycetidae</taxon>
        <taxon>Glomerellales</taxon>
        <taxon>Glomerellaceae</taxon>
        <taxon>Colletotrichum</taxon>
        <taxon>Colletotrichum acutatum species complex</taxon>
    </lineage>
</organism>
<name>A0AAI9ZG19_9PEZI</name>